<evidence type="ECO:0000259" key="1">
    <source>
        <dbReference type="Pfam" id="PF19052"/>
    </source>
</evidence>
<protein>
    <submittedName>
        <fullName evidence="2">Protein FAM5C</fullName>
    </submittedName>
</protein>
<dbReference type="InterPro" id="IPR009030">
    <property type="entry name" value="Growth_fac_rcpt_cys_sf"/>
</dbReference>
<dbReference type="GO" id="GO:0071300">
    <property type="term" value="P:cellular response to retinoic acid"/>
    <property type="evidence" value="ECO:0007669"/>
    <property type="project" value="TreeGrafter"/>
</dbReference>
<dbReference type="EMBL" id="KK537319">
    <property type="protein sequence ID" value="KFP29809.1"/>
    <property type="molecule type" value="Genomic_DNA"/>
</dbReference>
<dbReference type="PANTHER" id="PTHR15564">
    <property type="entry name" value="MACPF DOMAIN-CONTAINING PROTEIN"/>
    <property type="match status" value="1"/>
</dbReference>
<feature type="non-terminal residue" evidence="2">
    <location>
        <position position="1"/>
    </location>
</feature>
<dbReference type="Proteomes" id="UP000053615">
    <property type="component" value="Unassembled WGS sequence"/>
</dbReference>
<dbReference type="AlphaFoldDB" id="A0A091KPU8"/>
<accession>A0A091KPU8</accession>
<dbReference type="GO" id="GO:0043025">
    <property type="term" value="C:neuronal cell body"/>
    <property type="evidence" value="ECO:0007669"/>
    <property type="project" value="TreeGrafter"/>
</dbReference>
<organism evidence="2 3">
    <name type="scientific">Colius striatus</name>
    <name type="common">Speckled mousebird</name>
    <dbReference type="NCBI Taxonomy" id="57412"/>
    <lineage>
        <taxon>Eukaryota</taxon>
        <taxon>Metazoa</taxon>
        <taxon>Chordata</taxon>
        <taxon>Craniata</taxon>
        <taxon>Vertebrata</taxon>
        <taxon>Euteleostomi</taxon>
        <taxon>Archelosauria</taxon>
        <taxon>Archosauria</taxon>
        <taxon>Dinosauria</taxon>
        <taxon>Saurischia</taxon>
        <taxon>Theropoda</taxon>
        <taxon>Coelurosauria</taxon>
        <taxon>Aves</taxon>
        <taxon>Neognathae</taxon>
        <taxon>Neoaves</taxon>
        <taxon>Telluraves</taxon>
        <taxon>Coraciimorphae</taxon>
        <taxon>Coliiformes</taxon>
        <taxon>Coliidae</taxon>
        <taxon>Colius</taxon>
    </lineage>
</organism>
<name>A0A091KPU8_COLST</name>
<dbReference type="Pfam" id="PF19052">
    <property type="entry name" value="BRINP_C"/>
    <property type="match status" value="1"/>
</dbReference>
<evidence type="ECO:0000313" key="3">
    <source>
        <dbReference type="Proteomes" id="UP000053615"/>
    </source>
</evidence>
<keyword evidence="3" id="KW-1185">Reference proteome</keyword>
<evidence type="ECO:0000313" key="2">
    <source>
        <dbReference type="EMBL" id="KFP29809.1"/>
    </source>
</evidence>
<gene>
    <name evidence="2" type="ORF">N325_00521</name>
</gene>
<dbReference type="GO" id="GO:0030425">
    <property type="term" value="C:dendrite"/>
    <property type="evidence" value="ECO:0007669"/>
    <property type="project" value="TreeGrafter"/>
</dbReference>
<dbReference type="GO" id="GO:0005737">
    <property type="term" value="C:cytoplasm"/>
    <property type="evidence" value="ECO:0007669"/>
    <property type="project" value="TreeGrafter"/>
</dbReference>
<proteinExistence type="predicted"/>
<dbReference type="GO" id="GO:0045666">
    <property type="term" value="P:positive regulation of neuron differentiation"/>
    <property type="evidence" value="ECO:0007669"/>
    <property type="project" value="InterPro"/>
</dbReference>
<dbReference type="InterPro" id="IPR033237">
    <property type="entry name" value="BRINP"/>
</dbReference>
<dbReference type="GO" id="GO:0007399">
    <property type="term" value="P:nervous system development"/>
    <property type="evidence" value="ECO:0007669"/>
    <property type="project" value="TreeGrafter"/>
</dbReference>
<reference evidence="2 3" key="1">
    <citation type="submission" date="2014-04" db="EMBL/GenBank/DDBJ databases">
        <title>Genome evolution of avian class.</title>
        <authorList>
            <person name="Zhang G."/>
            <person name="Li C."/>
        </authorList>
    </citation>
    <scope>NUCLEOTIDE SEQUENCE [LARGE SCALE GENOMIC DNA]</scope>
    <source>
        <strain evidence="2">BGI_N325</strain>
    </source>
</reference>
<feature type="non-terminal residue" evidence="2">
    <location>
        <position position="455"/>
    </location>
</feature>
<sequence>YNQSIFFFSDEFKLFMKRLPMNYFLNTSTVMHLWTMDSNFQRRYELLENSMKQLFIKAQKTVHKLFGLSKRCHKQPLIRMPRQRSSNYWLNRIQSFLYCNENGLLGSFSEETHTCTCPNDQVACHGFLPCTVGDGSACLSCAPDNRTRCGSCNAGYMLSQGFCKPEVAESTEHYIGFETDLQDLEMKYLLQKTDRRIEVHAIFISNDMRLNSWFDPSWRKRMLLTLKSNKYKSSLVHMILGLSLQICLTKNSTLEPVLAVYVNPFGGSHSESWFMPVNENNFPDWERTKLDLPLQCYNWTLTLGNKWKTFFETVHIYLRSRIKSNGPNGNESIYYEPLEFIDPSRNLGYMKINNIQVFGYSMHFDPEAIRDLILQLDYPYTQGSQDSALLQLLEIRDRVNKLSPPGQRRLDLFSCLLRHRLKLSTSEVVRIQSALQAFNAKLPNTVDYDTTKLCS</sequence>
<dbReference type="SUPFAM" id="SSF57184">
    <property type="entry name" value="Growth factor receptor domain"/>
    <property type="match status" value="1"/>
</dbReference>
<dbReference type="InterPro" id="IPR057671">
    <property type="entry name" value="BRINP_C"/>
</dbReference>
<dbReference type="GO" id="GO:0045930">
    <property type="term" value="P:negative regulation of mitotic cell cycle"/>
    <property type="evidence" value="ECO:0007669"/>
    <property type="project" value="InterPro"/>
</dbReference>
<feature type="domain" description="BRINP C-terminal" evidence="1">
    <location>
        <begin position="9"/>
        <end position="455"/>
    </location>
</feature>
<dbReference type="PANTHER" id="PTHR15564:SF2">
    <property type="entry name" value="BMP_RETINOIC ACID-INDUCIBLE NEURAL-SPECIFIC PROTEIN 3"/>
    <property type="match status" value="1"/>
</dbReference>